<sequence>MRYLAGFTLAALISNGAFAATCPDVEEITQKAGTVHETEGGTDIILEGYHYEAKNADGEWTGFTPDAEEVDLAAFKPAKSSPDATPPICRYEDGGDGGISLSLKP</sequence>
<dbReference type="Proteomes" id="UP000298551">
    <property type="component" value="Chromosome"/>
</dbReference>
<evidence type="ECO:0008006" key="5">
    <source>
        <dbReference type="Google" id="ProtNLM"/>
    </source>
</evidence>
<evidence type="ECO:0000256" key="1">
    <source>
        <dbReference type="SAM" id="MobiDB-lite"/>
    </source>
</evidence>
<feature type="chain" id="PRO_5020577474" description="DUF3757 domain-containing protein" evidence="2">
    <location>
        <begin position="20"/>
        <end position="105"/>
    </location>
</feature>
<evidence type="ECO:0000313" key="4">
    <source>
        <dbReference type="Proteomes" id="UP000298551"/>
    </source>
</evidence>
<evidence type="ECO:0000256" key="2">
    <source>
        <dbReference type="SAM" id="SignalP"/>
    </source>
</evidence>
<feature type="region of interest" description="Disordered" evidence="1">
    <location>
        <begin position="76"/>
        <end position="105"/>
    </location>
</feature>
<protein>
    <recommendedName>
        <fullName evidence="5">DUF3757 domain-containing protein</fullName>
    </recommendedName>
</protein>
<keyword evidence="2" id="KW-0732">Signal</keyword>
<accession>A0A4D6X5J0</accession>
<name>A0A4D6X5J0_PSEPU</name>
<feature type="signal peptide" evidence="2">
    <location>
        <begin position="1"/>
        <end position="19"/>
    </location>
</feature>
<proteinExistence type="predicted"/>
<gene>
    <name evidence="3" type="ORF">E6B08_00550</name>
</gene>
<dbReference type="EMBL" id="CP039371">
    <property type="protein sequence ID" value="QCI10011.1"/>
    <property type="molecule type" value="Genomic_DNA"/>
</dbReference>
<dbReference type="AlphaFoldDB" id="A0A4D6X5J0"/>
<dbReference type="RefSeq" id="WP_136912306.1">
    <property type="nucleotide sequence ID" value="NZ_CP039371.1"/>
</dbReference>
<evidence type="ECO:0000313" key="3">
    <source>
        <dbReference type="EMBL" id="QCI10011.1"/>
    </source>
</evidence>
<organism evidence="3 4">
    <name type="scientific">Pseudomonas putida</name>
    <name type="common">Arthrobacter siderocapsulatus</name>
    <dbReference type="NCBI Taxonomy" id="303"/>
    <lineage>
        <taxon>Bacteria</taxon>
        <taxon>Pseudomonadati</taxon>
        <taxon>Pseudomonadota</taxon>
        <taxon>Gammaproteobacteria</taxon>
        <taxon>Pseudomonadales</taxon>
        <taxon>Pseudomonadaceae</taxon>
        <taxon>Pseudomonas</taxon>
    </lineage>
</organism>
<reference evidence="4" key="1">
    <citation type="submission" date="2019-04" db="EMBL/GenBank/DDBJ databases">
        <title>Genome sequence of Pseudomonas putida 1290, an auxin catabolizing strain.</title>
        <authorList>
            <person name="Laird T.S."/>
            <person name="Leveau J.H.J."/>
        </authorList>
    </citation>
    <scope>NUCLEOTIDE SEQUENCE [LARGE SCALE GENOMIC DNA]</scope>
    <source>
        <strain evidence="4">1290</strain>
    </source>
</reference>
<dbReference type="OrthoDB" id="6928054at2"/>